<sequence>MRHIPVLLNETVSALALEPDSTVIDATLGGGGHAREILKLLGPKGTYVGIDADPTAIEGVELEANGTRVILVNENFRHIKTIVAEHQLQPNAILADLGWRTDQFEESGKGFSFHNDEPLLMTFGDPSKHLFTADDVVNEWGEESLKDIIRGYGEERFAGRIAKAIVQAREQGRIKTAHALAEIIAAAVPVFGRPSKIHPATRTFQAIRIAVNDELGALKEFLEEGFQALAPGGRFAIISFHSLEDRMVKRFWNEQIAADLAIRLHKKPIIADESERAENPRSRSAKLRIIEKI</sequence>
<keyword evidence="4 6" id="KW-0808">Transferase</keyword>
<feature type="binding site" evidence="6">
    <location>
        <position position="103"/>
    </location>
    <ligand>
        <name>S-adenosyl-L-methionine</name>
        <dbReference type="ChEBI" id="CHEBI:59789"/>
    </ligand>
</feature>
<gene>
    <name evidence="6" type="primary">rsmH</name>
    <name evidence="7" type="ORF">A2392_01000</name>
</gene>
<evidence type="ECO:0000256" key="5">
    <source>
        <dbReference type="ARBA" id="ARBA00022691"/>
    </source>
</evidence>
<dbReference type="GO" id="GO:0005737">
    <property type="term" value="C:cytoplasm"/>
    <property type="evidence" value="ECO:0007669"/>
    <property type="project" value="UniProtKB-SubCell"/>
</dbReference>
<dbReference type="AlphaFoldDB" id="A0A1F6FJJ6"/>
<keyword evidence="3 6" id="KW-0489">Methyltransferase</keyword>
<dbReference type="HAMAP" id="MF_01007">
    <property type="entry name" value="16SrRNA_methyltr_H"/>
    <property type="match status" value="1"/>
</dbReference>
<comment type="catalytic activity">
    <reaction evidence="6">
        <text>cytidine(1402) in 16S rRNA + S-adenosyl-L-methionine = N(4)-methylcytidine(1402) in 16S rRNA + S-adenosyl-L-homocysteine + H(+)</text>
        <dbReference type="Rhea" id="RHEA:42928"/>
        <dbReference type="Rhea" id="RHEA-COMP:10286"/>
        <dbReference type="Rhea" id="RHEA-COMP:10287"/>
        <dbReference type="ChEBI" id="CHEBI:15378"/>
        <dbReference type="ChEBI" id="CHEBI:57856"/>
        <dbReference type="ChEBI" id="CHEBI:59789"/>
        <dbReference type="ChEBI" id="CHEBI:74506"/>
        <dbReference type="ChEBI" id="CHEBI:82748"/>
        <dbReference type="EC" id="2.1.1.199"/>
    </reaction>
</comment>
<dbReference type="EMBL" id="MFMS01000002">
    <property type="protein sequence ID" value="OGG86029.1"/>
    <property type="molecule type" value="Genomic_DNA"/>
</dbReference>
<dbReference type="EC" id="2.1.1.199" evidence="6"/>
<evidence type="ECO:0000256" key="4">
    <source>
        <dbReference type="ARBA" id="ARBA00022679"/>
    </source>
</evidence>
<dbReference type="GO" id="GO:0071424">
    <property type="term" value="F:rRNA (cytosine-N4-)-methyltransferase activity"/>
    <property type="evidence" value="ECO:0007669"/>
    <property type="project" value="UniProtKB-UniRule"/>
</dbReference>
<dbReference type="Gene3D" id="1.10.150.170">
    <property type="entry name" value="Putative methyltransferase TM0872, insert domain"/>
    <property type="match status" value="1"/>
</dbReference>
<reference evidence="7 8" key="1">
    <citation type="journal article" date="2016" name="Nat. Commun.">
        <title>Thousands of microbial genomes shed light on interconnected biogeochemical processes in an aquifer system.</title>
        <authorList>
            <person name="Anantharaman K."/>
            <person name="Brown C.T."/>
            <person name="Hug L.A."/>
            <person name="Sharon I."/>
            <person name="Castelle C.J."/>
            <person name="Probst A.J."/>
            <person name="Thomas B.C."/>
            <person name="Singh A."/>
            <person name="Wilkins M.J."/>
            <person name="Karaoz U."/>
            <person name="Brodie E.L."/>
            <person name="Williams K.H."/>
            <person name="Hubbard S.S."/>
            <person name="Banfield J.F."/>
        </authorList>
    </citation>
    <scope>NUCLEOTIDE SEQUENCE [LARGE SCALE GENOMIC DNA]</scope>
</reference>
<evidence type="ECO:0000256" key="2">
    <source>
        <dbReference type="ARBA" id="ARBA00022552"/>
    </source>
</evidence>
<evidence type="ECO:0000313" key="8">
    <source>
        <dbReference type="Proteomes" id="UP000177395"/>
    </source>
</evidence>
<evidence type="ECO:0000256" key="3">
    <source>
        <dbReference type="ARBA" id="ARBA00022603"/>
    </source>
</evidence>
<dbReference type="Pfam" id="PF01795">
    <property type="entry name" value="Methyltransf_5"/>
    <property type="match status" value="1"/>
</dbReference>
<comment type="similarity">
    <text evidence="1 6">Belongs to the methyltransferase superfamily. RsmH family.</text>
</comment>
<dbReference type="NCBIfam" id="TIGR00006">
    <property type="entry name" value="16S rRNA (cytosine(1402)-N(4))-methyltransferase RsmH"/>
    <property type="match status" value="1"/>
</dbReference>
<proteinExistence type="inferred from homology"/>
<keyword evidence="5 6" id="KW-0949">S-adenosyl-L-methionine</keyword>
<dbReference type="SUPFAM" id="SSF81799">
    <property type="entry name" value="Putative methyltransferase TM0872, insert domain"/>
    <property type="match status" value="1"/>
</dbReference>
<accession>A0A1F6FJJ6</accession>
<dbReference type="PANTHER" id="PTHR11265:SF0">
    <property type="entry name" value="12S RRNA N4-METHYLCYTIDINE METHYLTRANSFERASE"/>
    <property type="match status" value="1"/>
</dbReference>
<comment type="caution">
    <text evidence="7">The sequence shown here is derived from an EMBL/GenBank/DDBJ whole genome shotgun (WGS) entry which is preliminary data.</text>
</comment>
<dbReference type="InterPro" id="IPR023397">
    <property type="entry name" value="SAM-dep_MeTrfase_MraW_recog"/>
</dbReference>
<dbReference type="STRING" id="1798531.A2392_01000"/>
<keyword evidence="2 6" id="KW-0698">rRNA processing</keyword>
<name>A0A1F6FJJ6_9BACT</name>
<keyword evidence="6" id="KW-0963">Cytoplasm</keyword>
<protein>
    <recommendedName>
        <fullName evidence="6">Ribosomal RNA small subunit methyltransferase H</fullName>
        <ecNumber evidence="6">2.1.1.199</ecNumber>
    </recommendedName>
    <alternativeName>
        <fullName evidence="6">16S rRNA m(4)C1402 methyltransferase</fullName>
    </alternativeName>
    <alternativeName>
        <fullName evidence="6">rRNA (cytosine-N(4)-)-methyltransferase RsmH</fullName>
    </alternativeName>
</protein>
<dbReference type="PANTHER" id="PTHR11265">
    <property type="entry name" value="S-ADENOSYL-METHYLTRANSFERASE MRAW"/>
    <property type="match status" value="1"/>
</dbReference>
<comment type="subcellular location">
    <subcellularLocation>
        <location evidence="6">Cytoplasm</location>
    </subcellularLocation>
</comment>
<feature type="binding site" evidence="6">
    <location>
        <begin position="31"/>
        <end position="33"/>
    </location>
    <ligand>
        <name>S-adenosyl-L-methionine</name>
        <dbReference type="ChEBI" id="CHEBI:59789"/>
    </ligand>
</feature>
<evidence type="ECO:0000313" key="7">
    <source>
        <dbReference type="EMBL" id="OGG86029.1"/>
    </source>
</evidence>
<feature type="binding site" evidence="6">
    <location>
        <position position="51"/>
    </location>
    <ligand>
        <name>S-adenosyl-L-methionine</name>
        <dbReference type="ChEBI" id="CHEBI:59789"/>
    </ligand>
</feature>
<evidence type="ECO:0000256" key="1">
    <source>
        <dbReference type="ARBA" id="ARBA00010396"/>
    </source>
</evidence>
<dbReference type="GO" id="GO:0070475">
    <property type="term" value="P:rRNA base methylation"/>
    <property type="evidence" value="ECO:0007669"/>
    <property type="project" value="UniProtKB-UniRule"/>
</dbReference>
<dbReference type="Gene3D" id="3.40.50.150">
    <property type="entry name" value="Vaccinia Virus protein VP39"/>
    <property type="match status" value="1"/>
</dbReference>
<dbReference type="InterPro" id="IPR002903">
    <property type="entry name" value="RsmH"/>
</dbReference>
<evidence type="ECO:0000256" key="6">
    <source>
        <dbReference type="HAMAP-Rule" id="MF_01007"/>
    </source>
</evidence>
<dbReference type="PIRSF" id="PIRSF004486">
    <property type="entry name" value="MraW"/>
    <property type="match status" value="1"/>
</dbReference>
<organism evidence="7 8">
    <name type="scientific">Candidatus Kaiserbacteria bacterium RIFOXYB1_FULL_46_14</name>
    <dbReference type="NCBI Taxonomy" id="1798531"/>
    <lineage>
        <taxon>Bacteria</taxon>
        <taxon>Candidatus Kaiseribacteriota</taxon>
    </lineage>
</organism>
<dbReference type="SUPFAM" id="SSF53335">
    <property type="entry name" value="S-adenosyl-L-methionine-dependent methyltransferases"/>
    <property type="match status" value="1"/>
</dbReference>
<comment type="function">
    <text evidence="6">Specifically methylates the N4 position of cytidine in position 1402 (C1402) of 16S rRNA.</text>
</comment>
<feature type="binding site" evidence="6">
    <location>
        <position position="96"/>
    </location>
    <ligand>
        <name>S-adenosyl-L-methionine</name>
        <dbReference type="ChEBI" id="CHEBI:59789"/>
    </ligand>
</feature>
<dbReference type="Proteomes" id="UP000177395">
    <property type="component" value="Unassembled WGS sequence"/>
</dbReference>
<dbReference type="InterPro" id="IPR029063">
    <property type="entry name" value="SAM-dependent_MTases_sf"/>
</dbReference>
<feature type="binding site" evidence="6">
    <location>
        <position position="76"/>
    </location>
    <ligand>
        <name>S-adenosyl-L-methionine</name>
        <dbReference type="ChEBI" id="CHEBI:59789"/>
    </ligand>
</feature>